<comment type="caution">
    <text evidence="9">The sequence shown here is derived from an EMBL/GenBank/DDBJ whole genome shotgun (WGS) entry which is preliminary data.</text>
</comment>
<evidence type="ECO:0000256" key="2">
    <source>
        <dbReference type="ARBA" id="ARBA00022598"/>
    </source>
</evidence>
<evidence type="ECO:0000256" key="1">
    <source>
        <dbReference type="ARBA" id="ARBA00008276"/>
    </source>
</evidence>
<dbReference type="InterPro" id="IPR036615">
    <property type="entry name" value="Mur_ligase_C_dom_sf"/>
</dbReference>
<name>A0AAE0EQX7_9CHLO</name>
<dbReference type="SUPFAM" id="SSF53623">
    <property type="entry name" value="MurD-like peptide ligases, catalytic domain"/>
    <property type="match status" value="1"/>
</dbReference>
<dbReference type="InterPro" id="IPR001645">
    <property type="entry name" value="Folylpolyglutamate_synth"/>
</dbReference>
<dbReference type="InterPro" id="IPR013221">
    <property type="entry name" value="Mur_ligase_cen"/>
</dbReference>
<dbReference type="Gene3D" id="3.40.1190.10">
    <property type="entry name" value="Mur-like, catalytic domain"/>
    <property type="match status" value="1"/>
</dbReference>
<evidence type="ECO:0000256" key="5">
    <source>
        <dbReference type="ARBA" id="ARBA00022840"/>
    </source>
</evidence>
<proteinExistence type="inferred from homology"/>
<dbReference type="GO" id="GO:0046872">
    <property type="term" value="F:metal ion binding"/>
    <property type="evidence" value="ECO:0007669"/>
    <property type="project" value="UniProtKB-KW"/>
</dbReference>
<evidence type="ECO:0000259" key="8">
    <source>
        <dbReference type="Pfam" id="PF08245"/>
    </source>
</evidence>
<dbReference type="GO" id="GO:0008841">
    <property type="term" value="F:dihydrofolate synthase activity"/>
    <property type="evidence" value="ECO:0007669"/>
    <property type="project" value="TreeGrafter"/>
</dbReference>
<dbReference type="GO" id="GO:0005737">
    <property type="term" value="C:cytoplasm"/>
    <property type="evidence" value="ECO:0007669"/>
    <property type="project" value="TreeGrafter"/>
</dbReference>
<dbReference type="InterPro" id="IPR004101">
    <property type="entry name" value="Mur_ligase_C"/>
</dbReference>
<dbReference type="GO" id="GO:0004326">
    <property type="term" value="F:tetrahydrofolylpolyglutamate synthase activity"/>
    <property type="evidence" value="ECO:0007669"/>
    <property type="project" value="InterPro"/>
</dbReference>
<keyword evidence="2" id="KW-0436">Ligase</keyword>
<keyword evidence="6" id="KW-0460">Magnesium</keyword>
<dbReference type="GO" id="GO:0005524">
    <property type="term" value="F:ATP binding"/>
    <property type="evidence" value="ECO:0007669"/>
    <property type="project" value="UniProtKB-KW"/>
</dbReference>
<protein>
    <recommendedName>
        <fullName evidence="11">Mur ligase central domain-containing protein</fullName>
    </recommendedName>
</protein>
<dbReference type="AlphaFoldDB" id="A0AAE0EQX7"/>
<dbReference type="EMBL" id="LGRX02034718">
    <property type="protein sequence ID" value="KAK3237039.1"/>
    <property type="molecule type" value="Genomic_DNA"/>
</dbReference>
<dbReference type="SUPFAM" id="SSF53244">
    <property type="entry name" value="MurD-like peptide ligases, peptide-binding domain"/>
    <property type="match status" value="1"/>
</dbReference>
<dbReference type="InterPro" id="IPR036565">
    <property type="entry name" value="Mur-like_cat_sf"/>
</dbReference>
<evidence type="ECO:0000256" key="4">
    <source>
        <dbReference type="ARBA" id="ARBA00022741"/>
    </source>
</evidence>
<evidence type="ECO:0000313" key="9">
    <source>
        <dbReference type="EMBL" id="KAK3237039.1"/>
    </source>
</evidence>
<dbReference type="Gene3D" id="3.90.190.20">
    <property type="entry name" value="Mur ligase, C-terminal domain"/>
    <property type="match status" value="1"/>
</dbReference>
<keyword evidence="3" id="KW-0479">Metal-binding</keyword>
<sequence length="363" mass="37818">MLEYAVALGVFTPAVRDASGKVGLGGARDATNVFPPSILAAAVLTNIDEEHLAALGGTLTSITNAKAGIMKRGRPVIVAHQSEPVAAVALQAEASAKGAILVDAAMQVQAHNNSEVLEDEGGPHQFCDFRISRSPGGGMRKDGGENSWELAGVKLRMLGQHQQHNAAAALCTLQWLRQHQGWDISPEALRKGLESAQLPARFQVLQLLGGEAASAETVVLDGAHTPAAARALAETLQQVFSSRHVALVVAMADDKNHGGVLAGLARIDMSAIVFTEVAIAGSSMRSAQAAQLACIWEAHGNQTAAESMVGSRGNQTAAESMEAASLESAIQIARKKVGRFGVVVITGSLHACALSLEHLQPYS</sequence>
<feature type="domain" description="Mur ligase C-terminal" evidence="7">
    <location>
        <begin position="211"/>
        <end position="348"/>
    </location>
</feature>
<reference evidence="9 10" key="1">
    <citation type="journal article" date="2015" name="Genome Biol. Evol.">
        <title>Comparative Genomics of a Bacterivorous Green Alga Reveals Evolutionary Causalities and Consequences of Phago-Mixotrophic Mode of Nutrition.</title>
        <authorList>
            <person name="Burns J.A."/>
            <person name="Paasch A."/>
            <person name="Narechania A."/>
            <person name="Kim E."/>
        </authorList>
    </citation>
    <scope>NUCLEOTIDE SEQUENCE [LARGE SCALE GENOMIC DNA]</scope>
    <source>
        <strain evidence="9 10">PLY_AMNH</strain>
    </source>
</reference>
<keyword evidence="4" id="KW-0547">Nucleotide-binding</keyword>
<evidence type="ECO:0000256" key="6">
    <source>
        <dbReference type="ARBA" id="ARBA00022842"/>
    </source>
</evidence>
<keyword evidence="5" id="KW-0067">ATP-binding</keyword>
<accession>A0AAE0EQX7</accession>
<feature type="domain" description="Mur ligase central" evidence="8">
    <location>
        <begin position="40"/>
        <end position="172"/>
    </location>
</feature>
<dbReference type="PANTHER" id="PTHR11136">
    <property type="entry name" value="FOLYLPOLYGLUTAMATE SYNTHASE-RELATED"/>
    <property type="match status" value="1"/>
</dbReference>
<dbReference type="PANTHER" id="PTHR11136:SF0">
    <property type="entry name" value="DIHYDROFOLATE SYNTHETASE-RELATED"/>
    <property type="match status" value="1"/>
</dbReference>
<evidence type="ECO:0000259" key="7">
    <source>
        <dbReference type="Pfam" id="PF02875"/>
    </source>
</evidence>
<evidence type="ECO:0000313" key="10">
    <source>
        <dbReference type="Proteomes" id="UP001190700"/>
    </source>
</evidence>
<evidence type="ECO:0000256" key="3">
    <source>
        <dbReference type="ARBA" id="ARBA00022723"/>
    </source>
</evidence>
<keyword evidence="10" id="KW-1185">Reference proteome</keyword>
<evidence type="ECO:0008006" key="11">
    <source>
        <dbReference type="Google" id="ProtNLM"/>
    </source>
</evidence>
<organism evidence="9 10">
    <name type="scientific">Cymbomonas tetramitiformis</name>
    <dbReference type="NCBI Taxonomy" id="36881"/>
    <lineage>
        <taxon>Eukaryota</taxon>
        <taxon>Viridiplantae</taxon>
        <taxon>Chlorophyta</taxon>
        <taxon>Pyramimonadophyceae</taxon>
        <taxon>Pyramimonadales</taxon>
        <taxon>Pyramimonadaceae</taxon>
        <taxon>Cymbomonas</taxon>
    </lineage>
</organism>
<comment type="similarity">
    <text evidence="1">Belongs to the folylpolyglutamate synthase family.</text>
</comment>
<gene>
    <name evidence="9" type="ORF">CYMTET_52860</name>
</gene>
<dbReference type="Proteomes" id="UP001190700">
    <property type="component" value="Unassembled WGS sequence"/>
</dbReference>
<dbReference type="Pfam" id="PF08245">
    <property type="entry name" value="Mur_ligase_M"/>
    <property type="match status" value="1"/>
</dbReference>
<dbReference type="Pfam" id="PF02875">
    <property type="entry name" value="Mur_ligase_C"/>
    <property type="match status" value="1"/>
</dbReference>